<gene>
    <name evidence="11" type="ORF">H4O21_07290</name>
</gene>
<comment type="subcellular location">
    <subcellularLocation>
        <location evidence="2">Membrane</location>
    </subcellularLocation>
</comment>
<evidence type="ECO:0000256" key="4">
    <source>
        <dbReference type="ARBA" id="ARBA00022553"/>
    </source>
</evidence>
<evidence type="ECO:0000259" key="9">
    <source>
        <dbReference type="PROSITE" id="PS50109"/>
    </source>
</evidence>
<dbReference type="SMART" id="SM00387">
    <property type="entry name" value="HATPase_c"/>
    <property type="match status" value="1"/>
</dbReference>
<dbReference type="InterPro" id="IPR036890">
    <property type="entry name" value="HATPase_C_sf"/>
</dbReference>
<dbReference type="PRINTS" id="PR00344">
    <property type="entry name" value="BCTRLSENSOR"/>
</dbReference>
<dbReference type="SUPFAM" id="SSF158472">
    <property type="entry name" value="HAMP domain-like"/>
    <property type="match status" value="1"/>
</dbReference>
<keyword evidence="6" id="KW-0418">Kinase</keyword>
<dbReference type="Gene3D" id="6.10.340.10">
    <property type="match status" value="1"/>
</dbReference>
<dbReference type="EMBL" id="JACJFM010000007">
    <property type="protein sequence ID" value="MBB1486410.1"/>
    <property type="molecule type" value="Genomic_DNA"/>
</dbReference>
<dbReference type="CDD" id="cd06225">
    <property type="entry name" value="HAMP"/>
    <property type="match status" value="1"/>
</dbReference>
<evidence type="ECO:0000256" key="3">
    <source>
        <dbReference type="ARBA" id="ARBA00012438"/>
    </source>
</evidence>
<comment type="catalytic activity">
    <reaction evidence="1">
        <text>ATP + protein L-histidine = ADP + protein N-phospho-L-histidine.</text>
        <dbReference type="EC" id="2.7.13.3"/>
    </reaction>
</comment>
<evidence type="ECO:0000256" key="1">
    <source>
        <dbReference type="ARBA" id="ARBA00000085"/>
    </source>
</evidence>
<dbReference type="GO" id="GO:0000155">
    <property type="term" value="F:phosphorelay sensor kinase activity"/>
    <property type="evidence" value="ECO:0007669"/>
    <property type="project" value="InterPro"/>
</dbReference>
<dbReference type="CDD" id="cd18774">
    <property type="entry name" value="PDC2_HK_sensor"/>
    <property type="match status" value="1"/>
</dbReference>
<feature type="coiled-coil region" evidence="7">
    <location>
        <begin position="441"/>
        <end position="493"/>
    </location>
</feature>
<evidence type="ECO:0000256" key="6">
    <source>
        <dbReference type="ARBA" id="ARBA00022777"/>
    </source>
</evidence>
<dbReference type="InterPro" id="IPR005467">
    <property type="entry name" value="His_kinase_dom"/>
</dbReference>
<protein>
    <recommendedName>
        <fullName evidence="3">histidine kinase</fullName>
        <ecNumber evidence="3">2.7.13.3</ecNumber>
    </recommendedName>
</protein>
<dbReference type="InterPro" id="IPR003594">
    <property type="entry name" value="HATPase_dom"/>
</dbReference>
<dbReference type="CDD" id="cd00075">
    <property type="entry name" value="HATPase"/>
    <property type="match status" value="1"/>
</dbReference>
<dbReference type="Gene3D" id="3.30.450.20">
    <property type="entry name" value="PAS domain"/>
    <property type="match status" value="2"/>
</dbReference>
<organism evidence="11 12">
    <name type="scientific">Oceanospirillum sediminis</name>
    <dbReference type="NCBI Taxonomy" id="2760088"/>
    <lineage>
        <taxon>Bacteria</taxon>
        <taxon>Pseudomonadati</taxon>
        <taxon>Pseudomonadota</taxon>
        <taxon>Gammaproteobacteria</taxon>
        <taxon>Oceanospirillales</taxon>
        <taxon>Oceanospirillaceae</taxon>
        <taxon>Oceanospirillum</taxon>
    </lineage>
</organism>
<dbReference type="EC" id="2.7.13.3" evidence="3"/>
<dbReference type="InterPro" id="IPR004358">
    <property type="entry name" value="Sig_transdc_His_kin-like_C"/>
</dbReference>
<accession>A0A839INZ9</accession>
<keyword evidence="8" id="KW-1133">Transmembrane helix</keyword>
<feature type="transmembrane region" description="Helical" evidence="8">
    <location>
        <begin position="358"/>
        <end position="378"/>
    </location>
</feature>
<keyword evidence="8" id="KW-0812">Transmembrane</keyword>
<feature type="domain" description="Histidine kinase" evidence="9">
    <location>
        <begin position="502"/>
        <end position="733"/>
    </location>
</feature>
<dbReference type="InterPro" id="IPR003661">
    <property type="entry name" value="HisK_dim/P_dom"/>
</dbReference>
<dbReference type="Pfam" id="PF02518">
    <property type="entry name" value="HATPase_c"/>
    <property type="match status" value="1"/>
</dbReference>
<dbReference type="RefSeq" id="WP_182808196.1">
    <property type="nucleotide sequence ID" value="NZ_JACJFM010000007.1"/>
</dbReference>
<dbReference type="AlphaFoldDB" id="A0A839INZ9"/>
<feature type="transmembrane region" description="Helical" evidence="8">
    <location>
        <begin position="12"/>
        <end position="33"/>
    </location>
</feature>
<keyword evidence="8" id="KW-0472">Membrane</keyword>
<dbReference type="Gene3D" id="1.10.287.130">
    <property type="match status" value="1"/>
</dbReference>
<dbReference type="SMART" id="SM00304">
    <property type="entry name" value="HAMP"/>
    <property type="match status" value="1"/>
</dbReference>
<dbReference type="InterPro" id="IPR003660">
    <property type="entry name" value="HAMP_dom"/>
</dbReference>
<evidence type="ECO:0000256" key="8">
    <source>
        <dbReference type="SAM" id="Phobius"/>
    </source>
</evidence>
<keyword evidence="4" id="KW-0597">Phosphoprotein</keyword>
<dbReference type="CDD" id="cd00082">
    <property type="entry name" value="HisKA"/>
    <property type="match status" value="1"/>
</dbReference>
<dbReference type="PROSITE" id="PS50885">
    <property type="entry name" value="HAMP"/>
    <property type="match status" value="1"/>
</dbReference>
<dbReference type="PANTHER" id="PTHR43065">
    <property type="entry name" value="SENSOR HISTIDINE KINASE"/>
    <property type="match status" value="1"/>
</dbReference>
<dbReference type="Proteomes" id="UP000565262">
    <property type="component" value="Unassembled WGS sequence"/>
</dbReference>
<evidence type="ECO:0000256" key="2">
    <source>
        <dbReference type="ARBA" id="ARBA00004370"/>
    </source>
</evidence>
<keyword evidence="7" id="KW-0175">Coiled coil</keyword>
<keyword evidence="5" id="KW-0808">Transferase</keyword>
<evidence type="ECO:0000313" key="12">
    <source>
        <dbReference type="Proteomes" id="UP000565262"/>
    </source>
</evidence>
<proteinExistence type="predicted"/>
<dbReference type="Gene3D" id="3.30.565.10">
    <property type="entry name" value="Histidine kinase-like ATPase, C-terminal domain"/>
    <property type="match status" value="1"/>
</dbReference>
<evidence type="ECO:0000256" key="7">
    <source>
        <dbReference type="SAM" id="Coils"/>
    </source>
</evidence>
<dbReference type="GO" id="GO:0016020">
    <property type="term" value="C:membrane"/>
    <property type="evidence" value="ECO:0007669"/>
    <property type="project" value="UniProtKB-SubCell"/>
</dbReference>
<dbReference type="Pfam" id="PF00672">
    <property type="entry name" value="HAMP"/>
    <property type="match status" value="1"/>
</dbReference>
<evidence type="ECO:0000313" key="11">
    <source>
        <dbReference type="EMBL" id="MBB1486410.1"/>
    </source>
</evidence>
<dbReference type="PROSITE" id="PS50109">
    <property type="entry name" value="HIS_KIN"/>
    <property type="match status" value="1"/>
</dbReference>
<feature type="domain" description="HAMP" evidence="10">
    <location>
        <begin position="380"/>
        <end position="432"/>
    </location>
</feature>
<keyword evidence="12" id="KW-1185">Reference proteome</keyword>
<reference evidence="11 12" key="1">
    <citation type="submission" date="2020-08" db="EMBL/GenBank/DDBJ databases">
        <title>Oceanospirillum sp. nov. isolated from marine sediment.</title>
        <authorList>
            <person name="Ji X."/>
        </authorList>
    </citation>
    <scope>NUCLEOTIDE SEQUENCE [LARGE SCALE GENOMIC DNA]</scope>
    <source>
        <strain evidence="11 12">D5</strain>
    </source>
</reference>
<dbReference type="SUPFAM" id="SSF55874">
    <property type="entry name" value="ATPase domain of HSP90 chaperone/DNA topoisomerase II/histidine kinase"/>
    <property type="match status" value="1"/>
</dbReference>
<comment type="caution">
    <text evidence="11">The sequence shown here is derived from an EMBL/GenBank/DDBJ whole genome shotgun (WGS) entry which is preliminary data.</text>
</comment>
<sequence>MSGREHVSITGRALWLITPFISLAIITGVLVMFEYFRSTTKEMHLEQIEFYVKERIARERILFQQAENHLAKIQDKFIQRFNSLEAVDYEKRFSALMQKETDGTWRNSERFADLNEYSGNFIDDDSPVTSDLKKKMVIFSELTNQYGPAWHGQYHNLFIIGQENYMSVFWPEVHWARFADTSLDLTRQQNYFHGPESDSPPALTADESGQSLWTDVYFDNVSRKWLISNIAPLYLNQQQIGTVGHDLYLNELFQRTLNDNYPGAFNFVFTRQGRVIVHPDLMERLFLREGQLTVQDAGFPLLTEAYQRSLSGNLWQAYESADEEYFLVMSHLAEPDWFFVSAYPRQAITDLALNKSRVVLFMGLCLLLIMLSIVYWVMKYYVATPLQQFIWAAHSVAEGDRNVWLDDSRRDELGQLASSFLNMQKAIRSHTSRLTCEIYEKNDAQKKLQQANDELELRVQQRTASLEQANQKLSLTLEQLKEAQGQLVEAEKMSSLGGLVAGVAHEINTPIGICLTAASGIQDDLVKLKARYQAGQMSENDFTGFLVMADEAMSILISNNRRASQLIQSFKQVAVDQSSEECRRFILKAYIEEVLFSLRPRLKRTRHQVALSCEESIEMESYPGALSQVLTNLVMNSLLHGFEDIEQGLIQIDVVQQDQSLILTYRDNGAGMDEQGLQKIFEPFYTTRRGNGGSGLGAHLIYNLVTQKLRGSIHCTSAKGQGVCFVLRLPSCLTGDVHP</sequence>
<name>A0A839INZ9_9GAMM</name>
<evidence type="ECO:0000259" key="10">
    <source>
        <dbReference type="PROSITE" id="PS50885"/>
    </source>
</evidence>
<evidence type="ECO:0000256" key="5">
    <source>
        <dbReference type="ARBA" id="ARBA00022679"/>
    </source>
</evidence>